<dbReference type="GO" id="GO:0006605">
    <property type="term" value="P:protein targeting"/>
    <property type="evidence" value="ECO:0007669"/>
    <property type="project" value="UniProtKB-UniRule"/>
</dbReference>
<evidence type="ECO:0000256" key="18">
    <source>
        <dbReference type="SAM" id="MobiDB-lite"/>
    </source>
</evidence>
<dbReference type="GO" id="GO:0043952">
    <property type="term" value="P:protein transport by the Sec complex"/>
    <property type="evidence" value="ECO:0007669"/>
    <property type="project" value="TreeGrafter"/>
</dbReference>
<dbReference type="InterPro" id="IPR044722">
    <property type="entry name" value="SecA_SF2_C"/>
</dbReference>
<dbReference type="AlphaFoldDB" id="A0A2H0VB13"/>
<protein>
    <recommendedName>
        <fullName evidence="15 16">Protein translocase subunit SecA</fullName>
        <ecNumber evidence="15">7.4.2.8</ecNumber>
    </recommendedName>
</protein>
<dbReference type="SMART" id="SM00958">
    <property type="entry name" value="SecA_PP_bind"/>
    <property type="match status" value="1"/>
</dbReference>
<comment type="subcellular location">
    <subcellularLocation>
        <location evidence="15">Cell membrane</location>
        <topology evidence="15">Peripheral membrane protein</topology>
        <orientation evidence="15">Cytoplasmic side</orientation>
    </subcellularLocation>
    <subcellularLocation>
        <location evidence="15">Cytoplasm</location>
    </subcellularLocation>
    <subcellularLocation>
        <location evidence="2">Membrane</location>
        <topology evidence="2">Peripheral membrane protein</topology>
    </subcellularLocation>
    <text evidence="15">Distribution is 50-50.</text>
</comment>
<dbReference type="InterPro" id="IPR000185">
    <property type="entry name" value="SecA"/>
</dbReference>
<dbReference type="GO" id="GO:0008564">
    <property type="term" value="F:protein-exporting ATPase activity"/>
    <property type="evidence" value="ECO:0007669"/>
    <property type="project" value="UniProtKB-EC"/>
</dbReference>
<evidence type="ECO:0000256" key="4">
    <source>
        <dbReference type="ARBA" id="ARBA00022448"/>
    </source>
</evidence>
<accession>A0A2H0VB13</accession>
<keyword evidence="4 15" id="KW-0813">Transport</keyword>
<feature type="binding site" evidence="15">
    <location>
        <begin position="109"/>
        <end position="113"/>
    </location>
    <ligand>
        <name>ATP</name>
        <dbReference type="ChEBI" id="CHEBI:30616"/>
    </ligand>
</feature>
<feature type="region of interest" description="Disordered" evidence="18">
    <location>
        <begin position="558"/>
        <end position="583"/>
    </location>
</feature>
<evidence type="ECO:0000256" key="8">
    <source>
        <dbReference type="ARBA" id="ARBA00022741"/>
    </source>
</evidence>
<evidence type="ECO:0000256" key="1">
    <source>
        <dbReference type="ARBA" id="ARBA00001947"/>
    </source>
</evidence>
<keyword evidence="10 15" id="KW-0067">ATP-binding</keyword>
<comment type="similarity">
    <text evidence="3 15 16">Belongs to the SecA family.</text>
</comment>
<dbReference type="PROSITE" id="PS51194">
    <property type="entry name" value="HELICASE_CTER"/>
    <property type="match status" value="1"/>
</dbReference>
<evidence type="ECO:0000259" key="20">
    <source>
        <dbReference type="PROSITE" id="PS51194"/>
    </source>
</evidence>
<dbReference type="GO" id="GO:0017038">
    <property type="term" value="P:protein import"/>
    <property type="evidence" value="ECO:0007669"/>
    <property type="project" value="InterPro"/>
</dbReference>
<keyword evidence="11 15" id="KW-0653">Protein transport</keyword>
<dbReference type="PROSITE" id="PS51196">
    <property type="entry name" value="SECA_MOTOR_DEAD"/>
    <property type="match status" value="1"/>
</dbReference>
<dbReference type="FunFam" id="3.90.1440.10:FF:000002">
    <property type="entry name" value="Protein translocase subunit SecA"/>
    <property type="match status" value="1"/>
</dbReference>
<evidence type="ECO:0000313" key="23">
    <source>
        <dbReference type="Proteomes" id="UP000230922"/>
    </source>
</evidence>
<evidence type="ECO:0000313" key="22">
    <source>
        <dbReference type="EMBL" id="PIR96283.1"/>
    </source>
</evidence>
<keyword evidence="8 15" id="KW-0547">Nucleotide-binding</keyword>
<dbReference type="SUPFAM" id="SSF81886">
    <property type="entry name" value="Helical scaffold and wing domains of SecA"/>
    <property type="match status" value="1"/>
</dbReference>
<dbReference type="InterPro" id="IPR014001">
    <property type="entry name" value="Helicase_ATP-bd"/>
</dbReference>
<feature type="compositionally biased region" description="Polar residues" evidence="18">
    <location>
        <begin position="860"/>
        <end position="872"/>
    </location>
</feature>
<dbReference type="GO" id="GO:0031522">
    <property type="term" value="C:cell envelope Sec protein transport complex"/>
    <property type="evidence" value="ECO:0007669"/>
    <property type="project" value="TreeGrafter"/>
</dbReference>
<dbReference type="GO" id="GO:0005829">
    <property type="term" value="C:cytosol"/>
    <property type="evidence" value="ECO:0007669"/>
    <property type="project" value="TreeGrafter"/>
</dbReference>
<feature type="coiled-coil region" evidence="17">
    <location>
        <begin position="18"/>
        <end position="57"/>
    </location>
</feature>
<reference evidence="23" key="1">
    <citation type="submission" date="2017-09" db="EMBL/GenBank/DDBJ databases">
        <title>Depth-based differentiation of microbial function through sediment-hosted aquifers and enrichment of novel symbionts in the deep terrestrial subsurface.</title>
        <authorList>
            <person name="Probst A.J."/>
            <person name="Ladd B."/>
            <person name="Jarett J.K."/>
            <person name="Geller-Mcgrath D.E."/>
            <person name="Sieber C.M.K."/>
            <person name="Emerson J.B."/>
            <person name="Anantharaman K."/>
            <person name="Thomas B.C."/>
            <person name="Malmstrom R."/>
            <person name="Stieglmeier M."/>
            <person name="Klingl A."/>
            <person name="Woyke T."/>
            <person name="Ryan C.M."/>
            <person name="Banfield J.F."/>
        </authorList>
    </citation>
    <scope>NUCLEOTIDE SEQUENCE [LARGE SCALE GENOMIC DNA]</scope>
</reference>
<comment type="catalytic activity">
    <reaction evidence="15">
        <text>ATP + H2O + cellular proteinSide 1 = ADP + phosphate + cellular proteinSide 2.</text>
        <dbReference type="EC" id="7.4.2.8"/>
    </reaction>
</comment>
<evidence type="ECO:0000256" key="17">
    <source>
        <dbReference type="SAM" id="Coils"/>
    </source>
</evidence>
<dbReference type="InterPro" id="IPR014018">
    <property type="entry name" value="SecA_motor_DEAD"/>
</dbReference>
<dbReference type="Gene3D" id="3.90.1440.10">
    <property type="entry name" value="SecA, preprotein cross-linking domain"/>
    <property type="match status" value="1"/>
</dbReference>
<evidence type="ECO:0000256" key="16">
    <source>
        <dbReference type="RuleBase" id="RU003874"/>
    </source>
</evidence>
<evidence type="ECO:0000256" key="12">
    <source>
        <dbReference type="ARBA" id="ARBA00022967"/>
    </source>
</evidence>
<feature type="domain" description="SecA family profile" evidence="21">
    <location>
        <begin position="1"/>
        <end position="618"/>
    </location>
</feature>
<dbReference type="CDD" id="cd18803">
    <property type="entry name" value="SF2_C_secA"/>
    <property type="match status" value="1"/>
</dbReference>
<sequence>MSFLSRMFGGEKPVMDKYESELDQVNSFKQEVKDLNQEQIRQEIKDLRLKIKDLQDKDQISKILKEFRPRVFALVREASARTIGQTHYDVQVVGGLALADGKIAEMRTGEGKTLTATLPLALYALAGNGAHLVTVNDYLARWQASLMGPIFHYLGFSVASIQHEKSFLYDPEYQPEEEEIKRIESETEGLVMDVKHMRSVTRREAYGADITYGTNNEFGFDYLRDNMVQHASQMVQRKLFYSIVDEVDSILIDEARTPLIISAPDTEPTSKYNEFAKIVEQLEDKTDYTVDEKRKSASLTDLGINKIEKILKVGNIYDTSKGVTTIHHIEQALRAKTLFKIDRDYVTRNGEIVIVDEFTGRLMFGRRYSQGLHQAIEAKEGVQIQQESKTLATITFQNLFRLYDFLAGMTGTAKTEEEEFFKIYNLTVEVIPTNKPMVRQDASDQVYKTEKAKFEAIAKDVKERHKKGQPILIGTVSIAKNEKLAEALKKEGVKFELLNAKNHEKEAHIVSQAGRLGAVTLATNIAGRGVDIILGGNPANPEEAKLVKEAGGLSVIGSERHESRRIDNQLRGRSGRQGDPGHSQFFVSMEDDLMRLFGGERMKNLMNTLRLPDDQPIEASLVSRSIESAQKKIEGLNFDTRKHVLSFDDVLNKQRNHIYKNRRNYVPGTEQSQKFEVKADVLDAIKNEISGIVQYQFSAATEGSGEPKASEKEIIKQISSILPVSENLKLKIEEAVKAGGDKEFAVIDAVVNEAEKLFKAKEEEIGEEVFKSALRFVALQATDTLWMEHLDTMDHLRDSVRLRGYGQRDPLVEYKKEGHGMFQRLLAEIDKQITYTIFRITVKAKDAQEPNPLQMVTNLSDGSGGQASQTASIDPKFKGVGRNEPCPCGSGKKFKKCHGKNL</sequence>
<dbReference type="InterPro" id="IPR004027">
    <property type="entry name" value="SEC_C_motif"/>
</dbReference>
<dbReference type="InterPro" id="IPR036266">
    <property type="entry name" value="SecA_Wing/Scaffold_sf"/>
</dbReference>
<dbReference type="GO" id="GO:0065002">
    <property type="term" value="P:intracellular protein transmembrane transport"/>
    <property type="evidence" value="ECO:0007669"/>
    <property type="project" value="UniProtKB-UniRule"/>
</dbReference>
<dbReference type="GO" id="GO:0005886">
    <property type="term" value="C:plasma membrane"/>
    <property type="evidence" value="ECO:0007669"/>
    <property type="project" value="UniProtKB-SubCell"/>
</dbReference>
<dbReference type="SUPFAM" id="SSF81767">
    <property type="entry name" value="Pre-protein crosslinking domain of SecA"/>
    <property type="match status" value="1"/>
</dbReference>
<dbReference type="PANTHER" id="PTHR30612:SF0">
    <property type="entry name" value="CHLOROPLAST PROTEIN-TRANSPORTING ATPASE"/>
    <property type="match status" value="1"/>
</dbReference>
<dbReference type="Pfam" id="PF07516">
    <property type="entry name" value="SecA_SW"/>
    <property type="match status" value="1"/>
</dbReference>
<keyword evidence="9" id="KW-0862">Zinc</keyword>
<keyword evidence="12 15" id="KW-1278">Translocase</keyword>
<evidence type="ECO:0000259" key="19">
    <source>
        <dbReference type="PROSITE" id="PS51192"/>
    </source>
</evidence>
<dbReference type="NCBIfam" id="NF009538">
    <property type="entry name" value="PRK12904.1"/>
    <property type="match status" value="1"/>
</dbReference>
<evidence type="ECO:0000259" key="21">
    <source>
        <dbReference type="PROSITE" id="PS51196"/>
    </source>
</evidence>
<keyword evidence="14 15" id="KW-0472">Membrane</keyword>
<dbReference type="Gene3D" id="3.40.50.300">
    <property type="entry name" value="P-loop containing nucleotide triphosphate hydrolases"/>
    <property type="match status" value="3"/>
</dbReference>
<dbReference type="EC" id="7.4.2.8" evidence="15"/>
<dbReference type="HAMAP" id="MF_01382">
    <property type="entry name" value="SecA"/>
    <property type="match status" value="1"/>
</dbReference>
<dbReference type="GO" id="GO:0005524">
    <property type="term" value="F:ATP binding"/>
    <property type="evidence" value="ECO:0007669"/>
    <property type="project" value="UniProtKB-UniRule"/>
</dbReference>
<dbReference type="Proteomes" id="UP000230922">
    <property type="component" value="Unassembled WGS sequence"/>
</dbReference>
<feature type="region of interest" description="Disordered" evidence="18">
    <location>
        <begin position="860"/>
        <end position="879"/>
    </location>
</feature>
<feature type="binding site" evidence="15">
    <location>
        <position position="531"/>
    </location>
    <ligand>
        <name>ATP</name>
        <dbReference type="ChEBI" id="CHEBI:30616"/>
    </ligand>
</feature>
<evidence type="ECO:0000256" key="7">
    <source>
        <dbReference type="ARBA" id="ARBA00022723"/>
    </source>
</evidence>
<feature type="binding site" evidence="15">
    <location>
        <position position="91"/>
    </location>
    <ligand>
        <name>ATP</name>
        <dbReference type="ChEBI" id="CHEBI:30616"/>
    </ligand>
</feature>
<keyword evidence="5 15" id="KW-1003">Cell membrane</keyword>
<evidence type="ECO:0000256" key="3">
    <source>
        <dbReference type="ARBA" id="ARBA00007650"/>
    </source>
</evidence>
<dbReference type="InterPro" id="IPR011115">
    <property type="entry name" value="SecA_DEAD"/>
</dbReference>
<gene>
    <name evidence="15" type="primary">secA</name>
    <name evidence="22" type="ORF">COT92_01950</name>
</gene>
<dbReference type="NCBIfam" id="TIGR00963">
    <property type="entry name" value="secA"/>
    <property type="match status" value="1"/>
</dbReference>
<dbReference type="InterPro" id="IPR011116">
    <property type="entry name" value="SecA_Wing/Scaffold"/>
</dbReference>
<organism evidence="22 23">
    <name type="scientific">Candidatus Doudnabacteria bacterium CG10_big_fil_rev_8_21_14_0_10_42_18</name>
    <dbReference type="NCBI Taxonomy" id="1974552"/>
    <lineage>
        <taxon>Bacteria</taxon>
        <taxon>Candidatus Doudnaibacteriota</taxon>
    </lineage>
</organism>
<evidence type="ECO:0000256" key="10">
    <source>
        <dbReference type="ARBA" id="ARBA00022840"/>
    </source>
</evidence>
<evidence type="ECO:0000256" key="14">
    <source>
        <dbReference type="ARBA" id="ARBA00023136"/>
    </source>
</evidence>
<keyword evidence="17" id="KW-0175">Coiled coil</keyword>
<keyword evidence="6 15" id="KW-0963">Cytoplasm</keyword>
<evidence type="ECO:0000256" key="2">
    <source>
        <dbReference type="ARBA" id="ARBA00004170"/>
    </source>
</evidence>
<comment type="function">
    <text evidence="15">Part of the Sec protein translocase complex. Interacts with the SecYEG preprotein conducting channel. Has a central role in coupling the hydrolysis of ATP to the transfer of proteins into and across the cell membrane, serving as an ATP-driven molecular motor driving the stepwise translocation of polypeptide chains across the membrane.</text>
</comment>
<feature type="compositionally biased region" description="Basic and acidic residues" evidence="18">
    <location>
        <begin position="558"/>
        <end position="570"/>
    </location>
</feature>
<feature type="domain" description="Helicase ATP-binding" evidence="19">
    <location>
        <begin position="93"/>
        <end position="283"/>
    </location>
</feature>
<comment type="caution">
    <text evidence="22">The sequence shown here is derived from an EMBL/GenBank/DDBJ whole genome shotgun (WGS) entry which is preliminary data.</text>
</comment>
<dbReference type="InterPro" id="IPR027417">
    <property type="entry name" value="P-loop_NTPase"/>
</dbReference>
<dbReference type="InterPro" id="IPR011130">
    <property type="entry name" value="SecA_preprotein_X-link_dom"/>
</dbReference>
<dbReference type="Pfam" id="PF21090">
    <property type="entry name" value="P-loop_SecA"/>
    <property type="match status" value="2"/>
</dbReference>
<dbReference type="Gene3D" id="1.10.3060.10">
    <property type="entry name" value="Helical scaffold and wing domains of SecA"/>
    <property type="match status" value="1"/>
</dbReference>
<dbReference type="PROSITE" id="PS51192">
    <property type="entry name" value="HELICASE_ATP_BIND_1"/>
    <property type="match status" value="1"/>
</dbReference>
<evidence type="ECO:0000256" key="13">
    <source>
        <dbReference type="ARBA" id="ARBA00023010"/>
    </source>
</evidence>
<dbReference type="Pfam" id="PF07517">
    <property type="entry name" value="SecA_DEAD"/>
    <property type="match status" value="1"/>
</dbReference>
<evidence type="ECO:0000256" key="11">
    <source>
        <dbReference type="ARBA" id="ARBA00022927"/>
    </source>
</evidence>
<name>A0A2H0VB13_9BACT</name>
<dbReference type="SMART" id="SM00957">
    <property type="entry name" value="SecA_DEAD"/>
    <property type="match status" value="1"/>
</dbReference>
<comment type="subunit">
    <text evidence="15">Monomer and homodimer. Part of the essential Sec protein translocation apparatus which comprises SecA, SecYEG and auxiliary proteins SecDF. Other proteins may also be involved.</text>
</comment>
<dbReference type="CDD" id="cd17928">
    <property type="entry name" value="DEXDc_SecA"/>
    <property type="match status" value="1"/>
</dbReference>
<keyword evidence="13 15" id="KW-0811">Translocation</keyword>
<dbReference type="InterPro" id="IPR001650">
    <property type="entry name" value="Helicase_C-like"/>
</dbReference>
<evidence type="ECO:0000256" key="9">
    <source>
        <dbReference type="ARBA" id="ARBA00022833"/>
    </source>
</evidence>
<feature type="domain" description="Helicase C-terminal" evidence="20">
    <location>
        <begin position="453"/>
        <end position="634"/>
    </location>
</feature>
<proteinExistence type="inferred from homology"/>
<dbReference type="Pfam" id="PF02810">
    <property type="entry name" value="SEC-C"/>
    <property type="match status" value="1"/>
</dbReference>
<evidence type="ECO:0000256" key="6">
    <source>
        <dbReference type="ARBA" id="ARBA00022490"/>
    </source>
</evidence>
<dbReference type="InterPro" id="IPR036670">
    <property type="entry name" value="SecA_X-link_sf"/>
</dbReference>
<keyword evidence="7" id="KW-0479">Metal-binding</keyword>
<evidence type="ECO:0000256" key="15">
    <source>
        <dbReference type="HAMAP-Rule" id="MF_01382"/>
    </source>
</evidence>
<dbReference type="PRINTS" id="PR00906">
    <property type="entry name" value="SECA"/>
</dbReference>
<comment type="cofactor">
    <cofactor evidence="1">
        <name>Zn(2+)</name>
        <dbReference type="ChEBI" id="CHEBI:29105"/>
    </cofactor>
</comment>
<dbReference type="FunFam" id="3.40.50.300:FF:000429">
    <property type="entry name" value="Preprotein translocase subunit SecA"/>
    <property type="match status" value="1"/>
</dbReference>
<dbReference type="Pfam" id="PF01043">
    <property type="entry name" value="SecA_PP_bind"/>
    <property type="match status" value="1"/>
</dbReference>
<dbReference type="PANTHER" id="PTHR30612">
    <property type="entry name" value="SECA INNER MEMBRANE COMPONENT OF SEC PROTEIN SECRETION SYSTEM"/>
    <property type="match status" value="1"/>
</dbReference>
<dbReference type="EMBL" id="PFAK01000031">
    <property type="protein sequence ID" value="PIR96283.1"/>
    <property type="molecule type" value="Genomic_DNA"/>
</dbReference>
<dbReference type="GO" id="GO:0046872">
    <property type="term" value="F:metal ion binding"/>
    <property type="evidence" value="ECO:0007669"/>
    <property type="project" value="UniProtKB-KW"/>
</dbReference>
<dbReference type="SUPFAM" id="SSF52540">
    <property type="entry name" value="P-loop containing nucleoside triphosphate hydrolases"/>
    <property type="match status" value="2"/>
</dbReference>
<evidence type="ECO:0000256" key="5">
    <source>
        <dbReference type="ARBA" id="ARBA00022475"/>
    </source>
</evidence>